<protein>
    <submittedName>
        <fullName evidence="11">Fanconi anemia group M protein</fullName>
    </submittedName>
</protein>
<evidence type="ECO:0000256" key="3">
    <source>
        <dbReference type="ARBA" id="ARBA00022741"/>
    </source>
</evidence>
<dbReference type="GO" id="GO:0005634">
    <property type="term" value="C:nucleus"/>
    <property type="evidence" value="ECO:0007669"/>
    <property type="project" value="UniProtKB-SubCell"/>
</dbReference>
<dbReference type="GO" id="GO:0036297">
    <property type="term" value="P:interstrand cross-link repair"/>
    <property type="evidence" value="ECO:0007669"/>
    <property type="project" value="TreeGrafter"/>
</dbReference>
<dbReference type="GO" id="GO:0016787">
    <property type="term" value="F:hydrolase activity"/>
    <property type="evidence" value="ECO:0007669"/>
    <property type="project" value="UniProtKB-KW"/>
</dbReference>
<gene>
    <name evidence="11" type="ORF">L484_002754</name>
</gene>
<keyword evidence="3" id="KW-0547">Nucleotide-binding</keyword>
<dbReference type="Pfam" id="PF00271">
    <property type="entry name" value="Helicase_C"/>
    <property type="match status" value="1"/>
</dbReference>
<dbReference type="GO" id="GO:0045003">
    <property type="term" value="P:double-strand break repair via synthesis-dependent strand annealing"/>
    <property type="evidence" value="ECO:0007669"/>
    <property type="project" value="TreeGrafter"/>
</dbReference>
<evidence type="ECO:0000256" key="7">
    <source>
        <dbReference type="ARBA" id="ARBA00023242"/>
    </source>
</evidence>
<dbReference type="STRING" id="981085.W9QIM7"/>
<evidence type="ECO:0000259" key="10">
    <source>
        <dbReference type="PROSITE" id="PS51194"/>
    </source>
</evidence>
<dbReference type="PROSITE" id="PS51192">
    <property type="entry name" value="HELICASE_ATP_BIND_1"/>
    <property type="match status" value="1"/>
</dbReference>
<keyword evidence="12" id="KW-1185">Reference proteome</keyword>
<dbReference type="GO" id="GO:0000400">
    <property type="term" value="F:four-way junction DNA binding"/>
    <property type="evidence" value="ECO:0007669"/>
    <property type="project" value="TreeGrafter"/>
</dbReference>
<evidence type="ECO:0000256" key="4">
    <source>
        <dbReference type="ARBA" id="ARBA00022801"/>
    </source>
</evidence>
<comment type="similarity">
    <text evidence="2">Belongs to the DEAD box helicase family. DEAH subfamily. FANCM sub-subfamily.</text>
</comment>
<dbReference type="Gene3D" id="3.40.50.300">
    <property type="entry name" value="P-loop containing nucleotide triphosphate hydrolases"/>
    <property type="match status" value="2"/>
</dbReference>
<feature type="compositionally biased region" description="Acidic residues" evidence="8">
    <location>
        <begin position="1055"/>
        <end position="1074"/>
    </location>
</feature>
<sequence length="1289" mass="144310">MNSTVNLIDDDDDGIDWVAACEEIDVVFQNRNLPSTSSSSSSYVKPTSFVPRDDSVENKKRNGTTSKQSTLDKFVFKAVPRPPPPIPDVPKPVDEKVPRVEIDPEAAKTWIYPGLGKTLIAAVVMYNYFRWFPDGKIVFAAPSRPLVTQQIEACHNIVGIPQDLIIDMTGQITPSKRASFWKSKRVFFVTPQVLEKDIQYGRCLAKHLVCLVIDEAHRALGNYASSGAVRELMAVPVELRILALTATPGSKQQTIQQIFDNLRISTLEYRNESDEDVRKYVHNRKIELIQVPMGQDAVEINDKLLEVIRPHFLRLRGMQVLHDRDYKTLSPCELLNSREKFRQAPPQHISDIDCGVAEGLFGILLTLYHIRKLLSSHGIRPAHEMLEDKLKQGYFARYLSKNQDLFKAKLIMEQSLNRKALSPKLSKMLEVLLDHFSGFNVIVATSIGEEGLDIMEVDLVICFDANISPLRMIQRMGRTGRKHDGRVDILFLYEHVVTRWNIDLLVLTCEGPELKGYMRKQANSKTVGKHMRNGGRTSFHFHPSPRMVPHIYKPEVQYVELSIEHFIRSGKKVKDDDQRITPVLREKLTEAESNLIAKYFYPSGGIKWKPSLIAFPYFQTFPSRVHNVRHSYKTGLLIDVMQRLEGRSFGGDSKISPIKDEVSLEKDPGVGNVEKREIGEDLLFVDKFSNQNLEGKLLDSAASPRTETSETKEKPSVCAFPQQSPDGHSYYFGPDYISVDAFGNVLILSVPLLTFKEVSHPKHTSERNCLKQVSWHLNNVEVDKDLPVQAGALEDLITSQTRCPKDGSPRSICDSDALQEKGIHGIERVPQTPIKKGNLEDEDSITETPDSKIKALRFLPDEYCNESRDIELSPRLTNMIISGVVPESPVNIKGLSPGKEREYIVADPVSPVQFYNELPLKSSTPEKNDIVNIESNACGRNASASPINGAVQTPLLCKDNSASVRGCTSTSPILGKSESPFTDLTNESCSRNWCLSMGDQSESVKRTRKFKRLRKVGDDGKNENLQREKDSSLKPRASGRGRKKPNNDMVRAFIDEEAEASTDCDTSEDEEDDQNNNSHDSFIDDRTCPTIAATQSATSGTDMMAIYRRSLLSQSPMPRLPSGSDTLTTPNSMAPTPRTSERGSGSGKASFCLQTPLTDSTNQSKNSRDSKPSFRINHKTEAVPCSATSVSSKCEGDNVSKKRKLSFCTSSSVPTINLEQEFQRECEMVCDNDDDDNFFDSIDLDAFEAQATLLLKQKSELLTTQKQEVIMPAKPESPGFDFPSFDLGI</sequence>
<reference evidence="12" key="1">
    <citation type="submission" date="2013-01" db="EMBL/GenBank/DDBJ databases">
        <title>Draft Genome Sequence of a Mulberry Tree, Morus notabilis C.K. Schneid.</title>
        <authorList>
            <person name="He N."/>
            <person name="Zhao S."/>
        </authorList>
    </citation>
    <scope>NUCLEOTIDE SEQUENCE</scope>
</reference>
<dbReference type="GO" id="GO:0009378">
    <property type="term" value="F:four-way junction helicase activity"/>
    <property type="evidence" value="ECO:0007669"/>
    <property type="project" value="TreeGrafter"/>
</dbReference>
<keyword evidence="4" id="KW-0378">Hydrolase</keyword>
<feature type="compositionally biased region" description="Polar residues" evidence="8">
    <location>
        <begin position="1152"/>
        <end position="1165"/>
    </location>
</feature>
<feature type="domain" description="Helicase ATP-binding" evidence="9">
    <location>
        <begin position="113"/>
        <end position="266"/>
    </location>
</feature>
<organism evidence="11 12">
    <name type="scientific">Morus notabilis</name>
    <dbReference type="NCBI Taxonomy" id="981085"/>
    <lineage>
        <taxon>Eukaryota</taxon>
        <taxon>Viridiplantae</taxon>
        <taxon>Streptophyta</taxon>
        <taxon>Embryophyta</taxon>
        <taxon>Tracheophyta</taxon>
        <taxon>Spermatophyta</taxon>
        <taxon>Magnoliopsida</taxon>
        <taxon>eudicotyledons</taxon>
        <taxon>Gunneridae</taxon>
        <taxon>Pentapetalae</taxon>
        <taxon>rosids</taxon>
        <taxon>fabids</taxon>
        <taxon>Rosales</taxon>
        <taxon>Moraceae</taxon>
        <taxon>Moreae</taxon>
        <taxon>Morus</taxon>
    </lineage>
</organism>
<feature type="region of interest" description="Disordered" evidence="8">
    <location>
        <begin position="1113"/>
        <end position="1177"/>
    </location>
</feature>
<evidence type="ECO:0000259" key="9">
    <source>
        <dbReference type="PROSITE" id="PS51192"/>
    </source>
</evidence>
<proteinExistence type="inferred from homology"/>
<dbReference type="SMART" id="SM00487">
    <property type="entry name" value="DEXDc"/>
    <property type="match status" value="1"/>
</dbReference>
<dbReference type="InterPro" id="IPR044749">
    <property type="entry name" value="FANCM_DEXDc"/>
</dbReference>
<dbReference type="GO" id="GO:0043138">
    <property type="term" value="F:3'-5' DNA helicase activity"/>
    <property type="evidence" value="ECO:0007669"/>
    <property type="project" value="InterPro"/>
</dbReference>
<dbReference type="PROSITE" id="PS51194">
    <property type="entry name" value="HELICASE_CTER"/>
    <property type="match status" value="1"/>
</dbReference>
<dbReference type="Pfam" id="PF04851">
    <property type="entry name" value="ResIII"/>
    <property type="match status" value="1"/>
</dbReference>
<dbReference type="SUPFAM" id="SSF52540">
    <property type="entry name" value="P-loop containing nucleoside triphosphate hydrolases"/>
    <property type="match status" value="1"/>
</dbReference>
<evidence type="ECO:0000313" key="12">
    <source>
        <dbReference type="Proteomes" id="UP000030645"/>
    </source>
</evidence>
<keyword evidence="7" id="KW-0539">Nucleus</keyword>
<dbReference type="GO" id="GO:0005524">
    <property type="term" value="F:ATP binding"/>
    <property type="evidence" value="ECO:0007669"/>
    <property type="project" value="UniProtKB-KW"/>
</dbReference>
<keyword evidence="6" id="KW-0067">ATP-binding</keyword>
<feature type="compositionally biased region" description="Basic and acidic residues" evidence="8">
    <location>
        <begin position="51"/>
        <end position="60"/>
    </location>
</feature>
<evidence type="ECO:0000256" key="5">
    <source>
        <dbReference type="ARBA" id="ARBA00022806"/>
    </source>
</evidence>
<comment type="subcellular location">
    <subcellularLocation>
        <location evidence="1">Nucleus</location>
    </subcellularLocation>
</comment>
<accession>W9QIM7</accession>
<evidence type="ECO:0000256" key="2">
    <source>
        <dbReference type="ARBA" id="ARBA00009889"/>
    </source>
</evidence>
<feature type="compositionally biased region" description="Polar residues" evidence="8">
    <location>
        <begin position="1123"/>
        <end position="1138"/>
    </location>
</feature>
<dbReference type="SMART" id="SM00490">
    <property type="entry name" value="HELICc"/>
    <property type="match status" value="1"/>
</dbReference>
<dbReference type="eggNOG" id="KOG0354">
    <property type="taxonomic scope" value="Eukaryota"/>
</dbReference>
<dbReference type="InterPro" id="IPR039686">
    <property type="entry name" value="FANCM/Mph1-like_ID"/>
</dbReference>
<dbReference type="PANTHER" id="PTHR14025:SF20">
    <property type="entry name" value="FANCONI ANEMIA GROUP M PROTEIN"/>
    <property type="match status" value="1"/>
</dbReference>
<feature type="region of interest" description="Disordered" evidence="8">
    <location>
        <begin position="699"/>
        <end position="720"/>
    </location>
</feature>
<keyword evidence="5" id="KW-0347">Helicase</keyword>
<dbReference type="PANTHER" id="PTHR14025">
    <property type="entry name" value="FANCONI ANEMIA GROUP M FANCM FAMILY MEMBER"/>
    <property type="match status" value="1"/>
</dbReference>
<dbReference type="InterPro" id="IPR014001">
    <property type="entry name" value="Helicase_ATP-bd"/>
</dbReference>
<dbReference type="EMBL" id="KE343297">
    <property type="protein sequence ID" value="EXB22639.1"/>
    <property type="molecule type" value="Genomic_DNA"/>
</dbReference>
<dbReference type="Proteomes" id="UP000030645">
    <property type="component" value="Unassembled WGS sequence"/>
</dbReference>
<feature type="domain" description="Helicase C-terminal" evidence="10">
    <location>
        <begin position="362"/>
        <end position="522"/>
    </location>
</feature>
<dbReference type="InterPro" id="IPR027417">
    <property type="entry name" value="P-loop_NTPase"/>
</dbReference>
<evidence type="ECO:0000313" key="11">
    <source>
        <dbReference type="EMBL" id="EXB22639.1"/>
    </source>
</evidence>
<dbReference type="CDD" id="cd18033">
    <property type="entry name" value="DEXDc_FANCM"/>
    <property type="match status" value="1"/>
</dbReference>
<evidence type="ECO:0000256" key="6">
    <source>
        <dbReference type="ARBA" id="ARBA00022840"/>
    </source>
</evidence>
<name>W9QIM7_9ROSA</name>
<dbReference type="CDD" id="cd12091">
    <property type="entry name" value="FANCM_ID"/>
    <property type="match status" value="1"/>
</dbReference>
<dbReference type="InterPro" id="IPR006935">
    <property type="entry name" value="Helicase/UvrB_N"/>
</dbReference>
<feature type="compositionally biased region" description="Basic and acidic residues" evidence="8">
    <location>
        <begin position="1015"/>
        <end position="1033"/>
    </location>
</feature>
<dbReference type="InterPro" id="IPR001650">
    <property type="entry name" value="Helicase_C-like"/>
</dbReference>
<evidence type="ECO:0000256" key="1">
    <source>
        <dbReference type="ARBA" id="ARBA00004123"/>
    </source>
</evidence>
<evidence type="ECO:0000256" key="8">
    <source>
        <dbReference type="SAM" id="MobiDB-lite"/>
    </source>
</evidence>
<feature type="region of interest" description="Disordered" evidence="8">
    <location>
        <begin position="34"/>
        <end position="67"/>
    </location>
</feature>
<feature type="region of interest" description="Disordered" evidence="8">
    <location>
        <begin position="1005"/>
        <end position="1089"/>
    </location>
</feature>